<dbReference type="SMART" id="SM00360">
    <property type="entry name" value="RRM"/>
    <property type="match status" value="1"/>
</dbReference>
<dbReference type="InterPro" id="IPR025715">
    <property type="entry name" value="FoP_C"/>
</dbReference>
<dbReference type="PANTHER" id="PTHR19965:SF35">
    <property type="entry name" value="RNA ANNEALING PROTEIN YRA1"/>
    <property type="match status" value="1"/>
</dbReference>
<dbReference type="Gene3D" id="3.30.70.330">
    <property type="match status" value="1"/>
</dbReference>
<dbReference type="InterPro" id="IPR012677">
    <property type="entry name" value="Nucleotide-bd_a/b_plait_sf"/>
</dbReference>
<comment type="caution">
    <text evidence="4">The sequence shown here is derived from an EMBL/GenBank/DDBJ whole genome shotgun (WGS) entry which is preliminary data.</text>
</comment>
<dbReference type="AlphaFoldDB" id="A0AAD8JJ37"/>
<protein>
    <submittedName>
        <fullName evidence="4">THO complex subunit 4</fullName>
    </submittedName>
</protein>
<feature type="domain" description="RRM" evidence="3">
    <location>
        <begin position="85"/>
        <end position="162"/>
    </location>
</feature>
<accession>A0AAD8JJ37</accession>
<keyword evidence="1 2" id="KW-0694">RNA-binding</keyword>
<dbReference type="InterPro" id="IPR000504">
    <property type="entry name" value="RRM_dom"/>
</dbReference>
<dbReference type="Pfam" id="PF13865">
    <property type="entry name" value="FoP_duplication"/>
    <property type="match status" value="1"/>
</dbReference>
<keyword evidence="5" id="KW-1185">Reference proteome</keyword>
<dbReference type="GO" id="GO:0006406">
    <property type="term" value="P:mRNA export from nucleus"/>
    <property type="evidence" value="ECO:0007669"/>
    <property type="project" value="TreeGrafter"/>
</dbReference>
<dbReference type="SUPFAM" id="SSF54928">
    <property type="entry name" value="RNA-binding domain, RBD"/>
    <property type="match status" value="1"/>
</dbReference>
<dbReference type="InterPro" id="IPR051229">
    <property type="entry name" value="ALYREF_mRNA_export"/>
</dbReference>
<evidence type="ECO:0000256" key="1">
    <source>
        <dbReference type="ARBA" id="ARBA00022884"/>
    </source>
</evidence>
<evidence type="ECO:0000259" key="3">
    <source>
        <dbReference type="PROSITE" id="PS50102"/>
    </source>
</evidence>
<dbReference type="InterPro" id="IPR035979">
    <property type="entry name" value="RBD_domain_sf"/>
</dbReference>
<dbReference type="GO" id="GO:0005634">
    <property type="term" value="C:nucleus"/>
    <property type="evidence" value="ECO:0007669"/>
    <property type="project" value="TreeGrafter"/>
</dbReference>
<name>A0AAD8JJ37_9APIA</name>
<gene>
    <name evidence="4" type="ORF">POM88_003191</name>
</gene>
<evidence type="ECO:0000313" key="4">
    <source>
        <dbReference type="EMBL" id="KAK1403586.1"/>
    </source>
</evidence>
<dbReference type="PROSITE" id="PS50102">
    <property type="entry name" value="RRM"/>
    <property type="match status" value="1"/>
</dbReference>
<reference evidence="4" key="2">
    <citation type="submission" date="2023-05" db="EMBL/GenBank/DDBJ databases">
        <authorList>
            <person name="Schelkunov M.I."/>
        </authorList>
    </citation>
    <scope>NUCLEOTIDE SEQUENCE</scope>
    <source>
        <strain evidence="4">Hsosn_3</strain>
        <tissue evidence="4">Leaf</tissue>
    </source>
</reference>
<proteinExistence type="predicted"/>
<sequence length="236" mass="26686">MSNLDMSLDDIIKMKMEKQQQLSSPPPHFGPAPSRRFFNRIVNRSSPYSHVEAPETKWKHDMFSQYAATSYSPMLYPFYYVQTGTKILVSNLDYEVSDDDIKDLFSVVGDVKKISVHYDKSGRSEGTAEIVYSQWKDAEAAVKRYNSIQLDGKPMEVKIVGMVTTTSAVMSPYGSYGLRRDEESGSELIGLIQGGNMHTRGRGLGRRHGEKAYENISAEELDADLDKYRAEAMQTR</sequence>
<dbReference type="Proteomes" id="UP001237642">
    <property type="component" value="Unassembled WGS sequence"/>
</dbReference>
<dbReference type="Pfam" id="PF00076">
    <property type="entry name" value="RRM_1"/>
    <property type="match status" value="1"/>
</dbReference>
<evidence type="ECO:0000256" key="2">
    <source>
        <dbReference type="PROSITE-ProRule" id="PRU00176"/>
    </source>
</evidence>
<dbReference type="PANTHER" id="PTHR19965">
    <property type="entry name" value="RNA AND EXPORT FACTOR BINDING PROTEIN"/>
    <property type="match status" value="1"/>
</dbReference>
<reference evidence="4" key="1">
    <citation type="submission" date="2023-02" db="EMBL/GenBank/DDBJ databases">
        <title>Genome of toxic invasive species Heracleum sosnowskyi carries increased number of genes despite the absence of recent whole-genome duplications.</title>
        <authorList>
            <person name="Schelkunov M."/>
            <person name="Shtratnikova V."/>
            <person name="Makarenko M."/>
            <person name="Klepikova A."/>
            <person name="Omelchenko D."/>
            <person name="Novikova G."/>
            <person name="Obukhova E."/>
            <person name="Bogdanov V."/>
            <person name="Penin A."/>
            <person name="Logacheva M."/>
        </authorList>
    </citation>
    <scope>NUCLEOTIDE SEQUENCE</scope>
    <source>
        <strain evidence="4">Hsosn_3</strain>
        <tissue evidence="4">Leaf</tissue>
    </source>
</reference>
<organism evidence="4 5">
    <name type="scientific">Heracleum sosnowskyi</name>
    <dbReference type="NCBI Taxonomy" id="360622"/>
    <lineage>
        <taxon>Eukaryota</taxon>
        <taxon>Viridiplantae</taxon>
        <taxon>Streptophyta</taxon>
        <taxon>Embryophyta</taxon>
        <taxon>Tracheophyta</taxon>
        <taxon>Spermatophyta</taxon>
        <taxon>Magnoliopsida</taxon>
        <taxon>eudicotyledons</taxon>
        <taxon>Gunneridae</taxon>
        <taxon>Pentapetalae</taxon>
        <taxon>asterids</taxon>
        <taxon>campanulids</taxon>
        <taxon>Apiales</taxon>
        <taxon>Apiaceae</taxon>
        <taxon>Apioideae</taxon>
        <taxon>apioid superclade</taxon>
        <taxon>Tordylieae</taxon>
        <taxon>Tordyliinae</taxon>
        <taxon>Heracleum</taxon>
    </lineage>
</organism>
<evidence type="ECO:0000313" key="5">
    <source>
        <dbReference type="Proteomes" id="UP001237642"/>
    </source>
</evidence>
<dbReference type="EMBL" id="JAUIZM010000001">
    <property type="protein sequence ID" value="KAK1403586.1"/>
    <property type="molecule type" value="Genomic_DNA"/>
</dbReference>
<dbReference type="GO" id="GO:0003729">
    <property type="term" value="F:mRNA binding"/>
    <property type="evidence" value="ECO:0007669"/>
    <property type="project" value="TreeGrafter"/>
</dbReference>